<dbReference type="EMBL" id="JAAGRR010000075">
    <property type="protein sequence ID" value="NDY42678.1"/>
    <property type="molecule type" value="Genomic_DNA"/>
</dbReference>
<dbReference type="Proteomes" id="UP000469346">
    <property type="component" value="Unassembled WGS sequence"/>
</dbReference>
<feature type="transmembrane region" description="Helical" evidence="5">
    <location>
        <begin position="158"/>
        <end position="183"/>
    </location>
</feature>
<protein>
    <submittedName>
        <fullName evidence="7">Rhomboid family intramembrane serine protease</fullName>
    </submittedName>
</protein>
<dbReference type="Pfam" id="PF01694">
    <property type="entry name" value="Rhomboid"/>
    <property type="match status" value="1"/>
</dbReference>
<evidence type="ECO:0000256" key="5">
    <source>
        <dbReference type="SAM" id="Phobius"/>
    </source>
</evidence>
<evidence type="ECO:0000259" key="6">
    <source>
        <dbReference type="Pfam" id="PF01694"/>
    </source>
</evidence>
<keyword evidence="8" id="KW-1185">Reference proteome</keyword>
<evidence type="ECO:0000256" key="1">
    <source>
        <dbReference type="ARBA" id="ARBA00004141"/>
    </source>
</evidence>
<dbReference type="AlphaFoldDB" id="A0A6N9TNP8"/>
<feature type="transmembrane region" description="Helical" evidence="5">
    <location>
        <begin position="73"/>
        <end position="96"/>
    </location>
</feature>
<evidence type="ECO:0000256" key="3">
    <source>
        <dbReference type="ARBA" id="ARBA00022989"/>
    </source>
</evidence>
<evidence type="ECO:0000256" key="2">
    <source>
        <dbReference type="ARBA" id="ARBA00022692"/>
    </source>
</evidence>
<proteinExistence type="predicted"/>
<dbReference type="Gene3D" id="1.20.1540.10">
    <property type="entry name" value="Rhomboid-like"/>
    <property type="match status" value="1"/>
</dbReference>
<feature type="domain" description="Peptidase S54 rhomboid" evidence="6">
    <location>
        <begin position="68"/>
        <end position="217"/>
    </location>
</feature>
<dbReference type="RefSeq" id="WP_163298814.1">
    <property type="nucleotide sequence ID" value="NZ_JAAGRR010000075.1"/>
</dbReference>
<evidence type="ECO:0000313" key="7">
    <source>
        <dbReference type="EMBL" id="NDY42678.1"/>
    </source>
</evidence>
<dbReference type="GO" id="GO:0016020">
    <property type="term" value="C:membrane"/>
    <property type="evidence" value="ECO:0007669"/>
    <property type="project" value="UniProtKB-SubCell"/>
</dbReference>
<dbReference type="InterPro" id="IPR035952">
    <property type="entry name" value="Rhomboid-like_sf"/>
</dbReference>
<keyword evidence="7" id="KW-0645">Protease</keyword>
<name>A0A6N9TNP8_DISTH</name>
<comment type="caution">
    <text evidence="7">The sequence shown here is derived from an EMBL/GenBank/DDBJ whole genome shotgun (WGS) entry which is preliminary data.</text>
</comment>
<reference evidence="7 8" key="1">
    <citation type="submission" date="2020-02" db="EMBL/GenBank/DDBJ databases">
        <title>Comparative genomics of sulfur disproportionating microorganisms.</title>
        <authorList>
            <person name="Ward L.M."/>
            <person name="Bertran E."/>
            <person name="Johnston D.T."/>
        </authorList>
    </citation>
    <scope>NUCLEOTIDE SEQUENCE [LARGE SCALE GENOMIC DNA]</scope>
    <source>
        <strain evidence="7 8">DSM 100025</strain>
    </source>
</reference>
<dbReference type="GO" id="GO:0006508">
    <property type="term" value="P:proteolysis"/>
    <property type="evidence" value="ECO:0007669"/>
    <property type="project" value="UniProtKB-KW"/>
</dbReference>
<dbReference type="FunFam" id="1.20.1540.10:FF:000027">
    <property type="entry name" value="Rhomboid family intramembrane serine protease"/>
    <property type="match status" value="1"/>
</dbReference>
<dbReference type="SUPFAM" id="SSF144091">
    <property type="entry name" value="Rhomboid-like"/>
    <property type="match status" value="1"/>
</dbReference>
<gene>
    <name evidence="7" type="ORF">G3N55_07470</name>
</gene>
<accession>A0A6N9TNP8</accession>
<feature type="transmembrane region" description="Helical" evidence="5">
    <location>
        <begin position="108"/>
        <end position="126"/>
    </location>
</feature>
<dbReference type="PANTHER" id="PTHR43731:SF26">
    <property type="entry name" value="RHOMBOID-LIKE PROTEIN 10, CHLOROPLASTIC"/>
    <property type="match status" value="1"/>
</dbReference>
<feature type="transmembrane region" description="Helical" evidence="5">
    <location>
        <begin position="132"/>
        <end position="151"/>
    </location>
</feature>
<evidence type="ECO:0000256" key="4">
    <source>
        <dbReference type="ARBA" id="ARBA00023136"/>
    </source>
</evidence>
<feature type="transmembrane region" description="Helical" evidence="5">
    <location>
        <begin position="195"/>
        <end position="216"/>
    </location>
</feature>
<keyword evidence="2 5" id="KW-0812">Transmembrane</keyword>
<comment type="subcellular location">
    <subcellularLocation>
        <location evidence="1">Membrane</location>
        <topology evidence="1">Multi-pass membrane protein</topology>
    </subcellularLocation>
</comment>
<sequence>MIPIQDSTPRHCPPVATWTLIGVNLTIFLFETWIPEPLLQRLFYLFGVVPARFVHPDWAAWNGFPADSLWPFVTALFLHGGWIHVLANMWTLWIFGDNVEDAMGPWRFLAFYLACGIAADLAQIVANPEATVPMVGASGAIAGVMGAYYVLYPRARIVLLVPVFFLPFFFEVSAFFYLAFWFFEQVFSGSLSLGARAVGGVAWWAHIGGFLCGVFLHRPFLAVRRRCGPGRDPYRPLGFSRYSERY</sequence>
<organism evidence="7 8">
    <name type="scientific">Dissulfurirhabdus thermomarina</name>
    <dbReference type="NCBI Taxonomy" id="1765737"/>
    <lineage>
        <taxon>Bacteria</taxon>
        <taxon>Deltaproteobacteria</taxon>
        <taxon>Dissulfurirhabdaceae</taxon>
        <taxon>Dissulfurirhabdus</taxon>
    </lineage>
</organism>
<dbReference type="PANTHER" id="PTHR43731">
    <property type="entry name" value="RHOMBOID PROTEASE"/>
    <property type="match status" value="1"/>
</dbReference>
<keyword evidence="3 5" id="KW-1133">Transmembrane helix</keyword>
<feature type="transmembrane region" description="Helical" evidence="5">
    <location>
        <begin position="15"/>
        <end position="35"/>
    </location>
</feature>
<dbReference type="InterPro" id="IPR022764">
    <property type="entry name" value="Peptidase_S54_rhomboid_dom"/>
</dbReference>
<keyword evidence="4 5" id="KW-0472">Membrane</keyword>
<dbReference type="InterPro" id="IPR050925">
    <property type="entry name" value="Rhomboid_protease_S54"/>
</dbReference>
<keyword evidence="7" id="KW-0378">Hydrolase</keyword>
<dbReference type="GO" id="GO:0004252">
    <property type="term" value="F:serine-type endopeptidase activity"/>
    <property type="evidence" value="ECO:0007669"/>
    <property type="project" value="InterPro"/>
</dbReference>
<evidence type="ECO:0000313" key="8">
    <source>
        <dbReference type="Proteomes" id="UP000469346"/>
    </source>
</evidence>